<feature type="region of interest" description="Disordered" evidence="5">
    <location>
        <begin position="360"/>
        <end position="620"/>
    </location>
</feature>
<keyword evidence="8" id="KW-0804">Transcription</keyword>
<feature type="transmembrane region" description="Helical" evidence="6">
    <location>
        <begin position="86"/>
        <end position="111"/>
    </location>
</feature>
<evidence type="ECO:0000256" key="6">
    <source>
        <dbReference type="SAM" id="Phobius"/>
    </source>
</evidence>
<evidence type="ECO:0000256" key="2">
    <source>
        <dbReference type="ARBA" id="ARBA00022692"/>
    </source>
</evidence>
<dbReference type="AlphaFoldDB" id="A0AAV4H3M7"/>
<keyword evidence="3 6" id="KW-1133">Transmembrane helix</keyword>
<feature type="transmembrane region" description="Helical" evidence="6">
    <location>
        <begin position="170"/>
        <end position="189"/>
    </location>
</feature>
<feature type="region of interest" description="Disordered" evidence="5">
    <location>
        <begin position="633"/>
        <end position="667"/>
    </location>
</feature>
<dbReference type="Pfam" id="PF10324">
    <property type="entry name" value="7TM_GPCR_Srw"/>
    <property type="match status" value="1"/>
</dbReference>
<evidence type="ECO:0000256" key="3">
    <source>
        <dbReference type="ARBA" id="ARBA00022989"/>
    </source>
</evidence>
<feature type="transmembrane region" description="Helical" evidence="6">
    <location>
        <begin position="131"/>
        <end position="149"/>
    </location>
</feature>
<evidence type="ECO:0000313" key="9">
    <source>
        <dbReference type="Proteomes" id="UP000762676"/>
    </source>
</evidence>
<dbReference type="PANTHER" id="PTHR46641:SF2">
    <property type="entry name" value="FMRFAMIDE RECEPTOR"/>
    <property type="match status" value="1"/>
</dbReference>
<dbReference type="GO" id="GO:0016020">
    <property type="term" value="C:membrane"/>
    <property type="evidence" value="ECO:0007669"/>
    <property type="project" value="UniProtKB-SubCell"/>
</dbReference>
<dbReference type="InterPro" id="IPR019427">
    <property type="entry name" value="7TM_GPCR_serpentine_rcpt_Srw"/>
</dbReference>
<dbReference type="EMBL" id="BMAT01001804">
    <property type="protein sequence ID" value="GFR92802.1"/>
    <property type="molecule type" value="Genomic_DNA"/>
</dbReference>
<feature type="compositionally biased region" description="Polar residues" evidence="5">
    <location>
        <begin position="374"/>
        <end position="514"/>
    </location>
</feature>
<feature type="transmembrane region" description="Helical" evidence="6">
    <location>
        <begin position="760"/>
        <end position="781"/>
    </location>
</feature>
<proteinExistence type="predicted"/>
<dbReference type="PROSITE" id="PS50262">
    <property type="entry name" value="G_PROTEIN_RECEP_F1_2"/>
    <property type="match status" value="1"/>
</dbReference>
<comment type="caution">
    <text evidence="8">The sequence shown here is derived from an EMBL/GenBank/DDBJ whole genome shotgun (WGS) entry which is preliminary data.</text>
</comment>
<reference evidence="8 9" key="1">
    <citation type="journal article" date="2021" name="Elife">
        <title>Chloroplast acquisition without the gene transfer in kleptoplastic sea slugs, Plakobranchus ocellatus.</title>
        <authorList>
            <person name="Maeda T."/>
            <person name="Takahashi S."/>
            <person name="Yoshida T."/>
            <person name="Shimamura S."/>
            <person name="Takaki Y."/>
            <person name="Nagai Y."/>
            <person name="Toyoda A."/>
            <person name="Suzuki Y."/>
            <person name="Arimoto A."/>
            <person name="Ishii H."/>
            <person name="Satoh N."/>
            <person name="Nishiyama T."/>
            <person name="Hasebe M."/>
            <person name="Maruyama T."/>
            <person name="Minagawa J."/>
            <person name="Obokata J."/>
            <person name="Shigenobu S."/>
        </authorList>
    </citation>
    <scope>NUCLEOTIDE SEQUENCE [LARGE SCALE GENOMIC DNA]</scope>
</reference>
<name>A0AAV4H3M7_9GAST</name>
<dbReference type="SUPFAM" id="SSF81321">
    <property type="entry name" value="Family A G protein-coupled receptor-like"/>
    <property type="match status" value="1"/>
</dbReference>
<keyword evidence="4 6" id="KW-0472">Membrane</keyword>
<accession>A0AAV4H3M7</accession>
<dbReference type="GO" id="GO:0008528">
    <property type="term" value="F:G protein-coupled peptide receptor activity"/>
    <property type="evidence" value="ECO:0007669"/>
    <property type="project" value="InterPro"/>
</dbReference>
<dbReference type="InterPro" id="IPR017452">
    <property type="entry name" value="GPCR_Rhodpsn_7TM"/>
</dbReference>
<feature type="transmembrane region" description="Helical" evidence="6">
    <location>
        <begin position="218"/>
        <end position="244"/>
    </location>
</feature>
<evidence type="ECO:0000256" key="1">
    <source>
        <dbReference type="ARBA" id="ARBA00004370"/>
    </source>
</evidence>
<evidence type="ECO:0000259" key="7">
    <source>
        <dbReference type="PROSITE" id="PS50262"/>
    </source>
</evidence>
<keyword evidence="2 6" id="KW-0812">Transmembrane</keyword>
<evidence type="ECO:0000313" key="8">
    <source>
        <dbReference type="EMBL" id="GFR92802.1"/>
    </source>
</evidence>
<feature type="transmembrane region" description="Helical" evidence="6">
    <location>
        <begin position="717"/>
        <end position="740"/>
    </location>
</feature>
<evidence type="ECO:0000256" key="4">
    <source>
        <dbReference type="ARBA" id="ARBA00023136"/>
    </source>
</evidence>
<dbReference type="Gene3D" id="1.20.1070.10">
    <property type="entry name" value="Rhodopsin 7-helix transmembrane proteins"/>
    <property type="match status" value="2"/>
</dbReference>
<feature type="compositionally biased region" description="Polar residues" evidence="5">
    <location>
        <begin position="525"/>
        <end position="620"/>
    </location>
</feature>
<comment type="subcellular location">
    <subcellularLocation>
        <location evidence="1">Membrane</location>
    </subcellularLocation>
</comment>
<gene>
    <name evidence="8" type="ORF">ElyMa_000876300</name>
</gene>
<dbReference type="PANTHER" id="PTHR46641">
    <property type="entry name" value="FMRFAMIDE RECEPTOR-RELATED"/>
    <property type="match status" value="1"/>
</dbReference>
<dbReference type="GO" id="GO:0000428">
    <property type="term" value="C:DNA-directed RNA polymerase complex"/>
    <property type="evidence" value="ECO:0007669"/>
    <property type="project" value="UniProtKB-KW"/>
</dbReference>
<keyword evidence="9" id="KW-1185">Reference proteome</keyword>
<feature type="compositionally biased region" description="Polar residues" evidence="5">
    <location>
        <begin position="640"/>
        <end position="667"/>
    </location>
</feature>
<feature type="domain" description="G-protein coupled receptors family 1 profile" evidence="7">
    <location>
        <begin position="65"/>
        <end position="248"/>
    </location>
</feature>
<dbReference type="InterPro" id="IPR052954">
    <property type="entry name" value="GPCR-Ligand_Int"/>
</dbReference>
<dbReference type="Proteomes" id="UP000762676">
    <property type="component" value="Unassembled WGS sequence"/>
</dbReference>
<feature type="transmembrane region" description="Helical" evidence="6">
    <location>
        <begin position="45"/>
        <end position="74"/>
    </location>
</feature>
<keyword evidence="8" id="KW-0240">DNA-directed RNA polymerase</keyword>
<protein>
    <submittedName>
        <fullName evidence="8">DNA-directed RNA polymerase II subunit RPB1-like</fullName>
    </submittedName>
</protein>
<sequence>MLQLNANISTGWENLSTSAPLDIPDVTTKLGHPVDQLVSTAVKDLMIYVTYVGLCGGISLCGVIANILNIAVFWRIGFTTSITASFFSLSVCDLCVLALFLWAGVCLAPGFSRYSDTTALVSELHLVVGGAQRMIFIRLSVWITAIIAIERCVGILRPHKVKEFFTPRRSALAIATMFVLVSASALPVYSSVQLETGFSRITNSTRLMLTAIPRYRPVWNISIVLAAVLQGFSLLVVLVSNLILLTSYRRRTKLWDTSILAASTSASIPTDFISASIPSQSENHQTDYRPSLTSCVKCRVTSTRQVVPMSADLTLNPQYSLQRVQRKANKAQNMLLTVQTTPVSGPCSVDGPTSSFTTATNTISSSTSHEALKTTDTASCSPRLNPTDMASSSPRLNPTDTASLSPKLNPTDTVSSSPRLKPTDTVSCSPRLNLTDTASCSPRLNPTDMASSSPRLNPTDTASLSPKLNPTDTVSSSPRLNPTDTASCSPRLNPTDMVSSSPRLKPTDTASCSPRYNLADMASSGLKQNNTETTSSSPRLNTTNTASSSPRRNLTKRASYSPRLNPTDTASSSPSLNPTDTASPSPRLSIPNTASPSPRLNTTNTASSSSRLNPTDTVSSAVKLDPIEATDRMEVLAPPASQQNTIDTASSSPRLNPTDTATSSLKFNSTNTASFGMKLNPIKATDRMDALAPPASRQRPRINLHSQSHAVHQNRRLVKLVLILSALALASNIPSIILFLVVTVDGRFGYGGRFRNLIRIVWGLVAVVETLNASLNICLYYRMNSQYRHTLKKMLRWSTRLGVNRVGPVPGSSPARLNNNNSRR</sequence>
<evidence type="ECO:0000256" key="5">
    <source>
        <dbReference type="SAM" id="MobiDB-lite"/>
    </source>
</evidence>
<organism evidence="8 9">
    <name type="scientific">Elysia marginata</name>
    <dbReference type="NCBI Taxonomy" id="1093978"/>
    <lineage>
        <taxon>Eukaryota</taxon>
        <taxon>Metazoa</taxon>
        <taxon>Spiralia</taxon>
        <taxon>Lophotrochozoa</taxon>
        <taxon>Mollusca</taxon>
        <taxon>Gastropoda</taxon>
        <taxon>Heterobranchia</taxon>
        <taxon>Euthyneura</taxon>
        <taxon>Panpulmonata</taxon>
        <taxon>Sacoglossa</taxon>
        <taxon>Placobranchoidea</taxon>
        <taxon>Plakobranchidae</taxon>
        <taxon>Elysia</taxon>
    </lineage>
</organism>